<evidence type="ECO:0000256" key="6">
    <source>
        <dbReference type="ARBA" id="ARBA00023004"/>
    </source>
</evidence>
<reference evidence="13 14" key="1">
    <citation type="submission" date="2018-09" db="EMBL/GenBank/DDBJ databases">
        <title>whole genome sequence of T. equiperdum IVM-t1 strain.</title>
        <authorList>
            <person name="Suganuma K."/>
        </authorList>
    </citation>
    <scope>NUCLEOTIDE SEQUENCE [LARGE SCALE GENOMIC DNA]</scope>
    <source>
        <strain evidence="13 14">IVM-t1</strain>
    </source>
</reference>
<dbReference type="PANTHER" id="PTHR10537:SF3">
    <property type="entry name" value="DNA PRIMASE LARGE SUBUNIT"/>
    <property type="match status" value="1"/>
</dbReference>
<dbReference type="EMBL" id="QSBY01000010">
    <property type="protein sequence ID" value="RHW68802.1"/>
    <property type="molecule type" value="Genomic_DNA"/>
</dbReference>
<evidence type="ECO:0000256" key="7">
    <source>
        <dbReference type="ARBA" id="ARBA00023014"/>
    </source>
</evidence>
<comment type="function">
    <text evidence="9">DNA primase is the polymerase that synthesizes small RNA primers for the Okazaki fragments made during discontinuous DNA replication.</text>
</comment>
<gene>
    <name evidence="13" type="primary">pril</name>
    <name evidence="13" type="ORF">DPX39_100037500</name>
</gene>
<dbReference type="GO" id="GO:0046872">
    <property type="term" value="F:metal ion binding"/>
    <property type="evidence" value="ECO:0007669"/>
    <property type="project" value="UniProtKB-UniRule"/>
</dbReference>
<evidence type="ECO:0000256" key="4">
    <source>
        <dbReference type="ARBA" id="ARBA00022705"/>
    </source>
</evidence>
<name>A0A3L6KWP5_9TRYP</name>
<feature type="region of interest" description="Disordered" evidence="11">
    <location>
        <begin position="90"/>
        <end position="126"/>
    </location>
</feature>
<dbReference type="InterPro" id="IPR016558">
    <property type="entry name" value="DNA_primase_lsu_euk"/>
</dbReference>
<evidence type="ECO:0000256" key="5">
    <source>
        <dbReference type="ARBA" id="ARBA00022723"/>
    </source>
</evidence>
<dbReference type="InterPro" id="IPR058560">
    <property type="entry name" value="DNA_primase_C"/>
</dbReference>
<evidence type="ECO:0000256" key="9">
    <source>
        <dbReference type="PIRNR" id="PIRNR009449"/>
    </source>
</evidence>
<proteinExistence type="inferred from homology"/>
<feature type="domain" description="DNA primase large subunit C-terminal" evidence="12">
    <location>
        <begin position="339"/>
        <end position="528"/>
    </location>
</feature>
<feature type="binding site" evidence="10">
    <location>
        <position position="348"/>
    </location>
    <ligand>
        <name>[4Fe-4S] cluster</name>
        <dbReference type="ChEBI" id="CHEBI:49883"/>
    </ligand>
</feature>
<evidence type="ECO:0000256" key="3">
    <source>
        <dbReference type="ARBA" id="ARBA00022515"/>
    </source>
</evidence>
<feature type="binding site" evidence="10">
    <location>
        <position position="434"/>
    </location>
    <ligand>
        <name>[4Fe-4S] cluster</name>
        <dbReference type="ChEBI" id="CHEBI:49883"/>
    </ligand>
</feature>
<evidence type="ECO:0000313" key="13">
    <source>
        <dbReference type="EMBL" id="RHW68802.1"/>
    </source>
</evidence>
<keyword evidence="2 9" id="KW-0004">4Fe-4S</keyword>
<keyword evidence="7 9" id="KW-0411">Iron-sulfur</keyword>
<accession>A0A3L6KWP5</accession>
<keyword evidence="6 9" id="KW-0408">Iron</keyword>
<feature type="region of interest" description="Disordered" evidence="11">
    <location>
        <begin position="537"/>
        <end position="561"/>
    </location>
</feature>
<keyword evidence="4 9" id="KW-0235">DNA replication</keyword>
<dbReference type="PIRSF" id="PIRSF009449">
    <property type="entry name" value="DNA_primase_large_subunit"/>
    <property type="match status" value="1"/>
</dbReference>
<dbReference type="Proteomes" id="UP000266743">
    <property type="component" value="Chromosome 10"/>
</dbReference>
<feature type="binding site" evidence="10">
    <location>
        <position position="452"/>
    </location>
    <ligand>
        <name>[4Fe-4S] cluster</name>
        <dbReference type="ChEBI" id="CHEBI:49883"/>
    </ligand>
</feature>
<dbReference type="GO" id="GO:0051539">
    <property type="term" value="F:4 iron, 4 sulfur cluster binding"/>
    <property type="evidence" value="ECO:0007669"/>
    <property type="project" value="UniProtKB-UniRule"/>
</dbReference>
<sequence>MQAIGTSPKAPLEGERDLLKGRTAMISMPDWSTMYTCNPAGNKTLFELEAIVVKRLELLGWIDQLLNSPNMKNLSQLLDEVGAHLPLERRKQSTQPAADHVVLGRDSVDGSTSDTPGSRAPRHSSRSLTAMLSTQNVFVFEGDEDLLSHRLARFVFCMSEKWRKWFVRTEEMLLRARLRLQLAKCEADFLPNLMRLNGLPCDALTDDQQQDPRLQKYIIYHTAVQGKGQLRRADEYFLVPLSLATRLIKARSVLCLRGHAILHRDQVQEVFVTMFLSKLNKGLHEAYLARMKLSSHEDHDERETVMKMLDAFLEYFIEDTMNEVQEASAGAVGAGDVRHLAQTHFPLCMRQVDEHLRREGHLKHQGRFTYGLFLKAIGLSMQDSMVLFSSLMTLKAGAAGKGDPESFAKTSYGYNIRHNYGMEGKKTSYSSLSCTSLLGLPPVVDKFDCHGCPFRFKNESAFRGVLLKEQLHPLGKGHSSIRLAASDIEDIIQDCKGQHYTRACYKYFMATHPGARRDTLFRSPHEYYVTSREMTDKVGDSLSDSTPAHETPSRDNLKRSIFTPTLREDVVRPRDSL</sequence>
<evidence type="ECO:0000256" key="10">
    <source>
        <dbReference type="PIRSR" id="PIRSR009449-1"/>
    </source>
</evidence>
<dbReference type="GO" id="GO:0006269">
    <property type="term" value="P:DNA replication, synthesis of primer"/>
    <property type="evidence" value="ECO:0007669"/>
    <property type="project" value="UniProtKB-KW"/>
</dbReference>
<evidence type="ECO:0000256" key="1">
    <source>
        <dbReference type="ARBA" id="ARBA00010564"/>
    </source>
</evidence>
<protein>
    <recommendedName>
        <fullName evidence="9">DNA primase large subunit</fullName>
    </recommendedName>
</protein>
<evidence type="ECO:0000256" key="2">
    <source>
        <dbReference type="ARBA" id="ARBA00022485"/>
    </source>
</evidence>
<dbReference type="AlphaFoldDB" id="A0A3L6KWP5"/>
<dbReference type="InterPro" id="IPR007238">
    <property type="entry name" value="DNA_primase_lsu_euk/arc"/>
</dbReference>
<evidence type="ECO:0000256" key="8">
    <source>
        <dbReference type="ARBA" id="ARBA00023125"/>
    </source>
</evidence>
<dbReference type="CDD" id="cd07322">
    <property type="entry name" value="PriL_PriS_Eukaryotic"/>
    <property type="match status" value="1"/>
</dbReference>
<dbReference type="Pfam" id="PF04104">
    <property type="entry name" value="DNA_primase_lrg"/>
    <property type="match status" value="1"/>
</dbReference>
<comment type="cofactor">
    <cofactor evidence="9">
        <name>[4Fe-4S] cluster</name>
        <dbReference type="ChEBI" id="CHEBI:49883"/>
    </cofactor>
    <text evidence="9">Binds 1 [4Fe-4S] cluster.</text>
</comment>
<keyword evidence="5 9" id="KW-0479">Metal-binding</keyword>
<comment type="similarity">
    <text evidence="1 9">Belongs to the eukaryotic-type primase large subunit family.</text>
</comment>
<dbReference type="GO" id="GO:0005658">
    <property type="term" value="C:alpha DNA polymerase:primase complex"/>
    <property type="evidence" value="ECO:0007669"/>
    <property type="project" value="UniProtKB-ARBA"/>
</dbReference>
<feature type="binding site" evidence="10">
    <location>
        <position position="504"/>
    </location>
    <ligand>
        <name>[4Fe-4S] cluster</name>
        <dbReference type="ChEBI" id="CHEBI:49883"/>
    </ligand>
</feature>
<dbReference type="Pfam" id="PF26466">
    <property type="entry name" value="DNA_primase_lrg_N"/>
    <property type="match status" value="1"/>
</dbReference>
<comment type="caution">
    <text evidence="13">The sequence shown here is derived from an EMBL/GenBank/DDBJ whole genome shotgun (WGS) entry which is preliminary data.</text>
</comment>
<dbReference type="Gene3D" id="1.20.930.80">
    <property type="match status" value="1"/>
</dbReference>
<dbReference type="GO" id="GO:0003677">
    <property type="term" value="F:DNA binding"/>
    <property type="evidence" value="ECO:0007669"/>
    <property type="project" value="UniProtKB-UniRule"/>
</dbReference>
<dbReference type="GO" id="GO:0006270">
    <property type="term" value="P:DNA replication initiation"/>
    <property type="evidence" value="ECO:0007669"/>
    <property type="project" value="TreeGrafter"/>
</dbReference>
<organism evidence="13 14">
    <name type="scientific">Trypanosoma brucei equiperdum</name>
    <dbReference type="NCBI Taxonomy" id="630700"/>
    <lineage>
        <taxon>Eukaryota</taxon>
        <taxon>Discoba</taxon>
        <taxon>Euglenozoa</taxon>
        <taxon>Kinetoplastea</taxon>
        <taxon>Metakinetoplastina</taxon>
        <taxon>Trypanosomatida</taxon>
        <taxon>Trypanosomatidae</taxon>
        <taxon>Trypanosoma</taxon>
    </lineage>
</organism>
<evidence type="ECO:0000256" key="11">
    <source>
        <dbReference type="SAM" id="MobiDB-lite"/>
    </source>
</evidence>
<dbReference type="PANTHER" id="PTHR10537">
    <property type="entry name" value="DNA PRIMASE LARGE SUBUNIT"/>
    <property type="match status" value="1"/>
</dbReference>
<evidence type="ECO:0000259" key="12">
    <source>
        <dbReference type="Pfam" id="PF04104"/>
    </source>
</evidence>
<evidence type="ECO:0000313" key="14">
    <source>
        <dbReference type="Proteomes" id="UP000266743"/>
    </source>
</evidence>
<keyword evidence="8 9" id="KW-0238">DNA-binding</keyword>
<keyword evidence="3 9" id="KW-0639">Primosome</keyword>